<keyword evidence="6 7" id="KW-0472">Membrane</keyword>
<feature type="domain" description="ABC transmembrane type-1" evidence="8">
    <location>
        <begin position="76"/>
        <end position="283"/>
    </location>
</feature>
<accession>A0A1E3ARM0</accession>
<evidence type="ECO:0000256" key="1">
    <source>
        <dbReference type="ARBA" id="ARBA00004651"/>
    </source>
</evidence>
<dbReference type="GO" id="GO:0055085">
    <property type="term" value="P:transmembrane transport"/>
    <property type="evidence" value="ECO:0007669"/>
    <property type="project" value="InterPro"/>
</dbReference>
<proteinExistence type="inferred from homology"/>
<dbReference type="GeneID" id="93302895"/>
<keyword evidence="4 7" id="KW-0812">Transmembrane</keyword>
<dbReference type="CDD" id="cd06261">
    <property type="entry name" value="TM_PBP2"/>
    <property type="match status" value="1"/>
</dbReference>
<evidence type="ECO:0000259" key="8">
    <source>
        <dbReference type="PROSITE" id="PS50928"/>
    </source>
</evidence>
<feature type="transmembrane region" description="Helical" evidence="7">
    <location>
        <begin position="12"/>
        <end position="31"/>
    </location>
</feature>
<evidence type="ECO:0000256" key="5">
    <source>
        <dbReference type="ARBA" id="ARBA00022989"/>
    </source>
</evidence>
<dbReference type="GO" id="GO:0005886">
    <property type="term" value="C:plasma membrane"/>
    <property type="evidence" value="ECO:0007669"/>
    <property type="project" value="UniProtKB-SubCell"/>
</dbReference>
<comment type="similarity">
    <text evidence="7">Belongs to the binding-protein-dependent transport system permease family.</text>
</comment>
<evidence type="ECO:0000256" key="2">
    <source>
        <dbReference type="ARBA" id="ARBA00022448"/>
    </source>
</evidence>
<evidence type="ECO:0000256" key="7">
    <source>
        <dbReference type="RuleBase" id="RU363032"/>
    </source>
</evidence>
<name>A0A1E3ARM0_9FIRM</name>
<protein>
    <submittedName>
        <fullName evidence="9">Lactose transport system permease protein LacF</fullName>
    </submittedName>
</protein>
<dbReference type="Gene3D" id="1.10.3720.10">
    <property type="entry name" value="MetI-like"/>
    <property type="match status" value="1"/>
</dbReference>
<evidence type="ECO:0000256" key="3">
    <source>
        <dbReference type="ARBA" id="ARBA00022475"/>
    </source>
</evidence>
<keyword evidence="3" id="KW-1003">Cell membrane</keyword>
<dbReference type="InterPro" id="IPR051393">
    <property type="entry name" value="ABC_transporter_permease"/>
</dbReference>
<dbReference type="RefSeq" id="WP_069157878.1">
    <property type="nucleotide sequence ID" value="NZ_DBFYTC010000227.1"/>
</dbReference>
<comment type="caution">
    <text evidence="9">The sequence shown here is derived from an EMBL/GenBank/DDBJ whole genome shotgun (WGS) entry which is preliminary data.</text>
</comment>
<gene>
    <name evidence="9" type="primary">lacF_28</name>
    <name evidence="9" type="ORF">BEH84_03713</name>
</gene>
<feature type="transmembrane region" description="Helical" evidence="7">
    <location>
        <begin position="270"/>
        <end position="292"/>
    </location>
</feature>
<keyword evidence="5 7" id="KW-1133">Transmembrane helix</keyword>
<dbReference type="Proteomes" id="UP000095003">
    <property type="component" value="Unassembled WGS sequence"/>
</dbReference>
<reference evidence="9 10" key="1">
    <citation type="submission" date="2016-07" db="EMBL/GenBank/DDBJ databases">
        <title>Characterization of isolates of Eisenbergiella tayi derived from blood cultures, using whole genome sequencing.</title>
        <authorList>
            <person name="Burdz T."/>
            <person name="Wiebe D."/>
            <person name="Huynh C."/>
            <person name="Bernard K."/>
        </authorList>
    </citation>
    <scope>NUCLEOTIDE SEQUENCE [LARGE SCALE GENOMIC DNA]</scope>
    <source>
        <strain evidence="9 10">NML 120489</strain>
    </source>
</reference>
<feature type="transmembrane region" description="Helical" evidence="7">
    <location>
        <begin position="110"/>
        <end position="130"/>
    </location>
</feature>
<dbReference type="EMBL" id="MCGI01000003">
    <property type="protein sequence ID" value="ODM11284.1"/>
    <property type="molecule type" value="Genomic_DNA"/>
</dbReference>
<dbReference type="PANTHER" id="PTHR30193">
    <property type="entry name" value="ABC TRANSPORTER PERMEASE PROTEIN"/>
    <property type="match status" value="1"/>
</dbReference>
<dbReference type="PROSITE" id="PS50928">
    <property type="entry name" value="ABC_TM1"/>
    <property type="match status" value="1"/>
</dbReference>
<dbReference type="AlphaFoldDB" id="A0A1E3ARM0"/>
<keyword evidence="2 7" id="KW-0813">Transport</keyword>
<evidence type="ECO:0000313" key="10">
    <source>
        <dbReference type="Proteomes" id="UP000095003"/>
    </source>
</evidence>
<dbReference type="PANTHER" id="PTHR30193:SF1">
    <property type="entry name" value="ABC TRANSPORTER PERMEASE PROTEIN YESP-RELATED"/>
    <property type="match status" value="1"/>
</dbReference>
<evidence type="ECO:0000256" key="4">
    <source>
        <dbReference type="ARBA" id="ARBA00022692"/>
    </source>
</evidence>
<dbReference type="Pfam" id="PF00528">
    <property type="entry name" value="BPD_transp_1"/>
    <property type="match status" value="1"/>
</dbReference>
<feature type="transmembrane region" description="Helical" evidence="7">
    <location>
        <begin position="203"/>
        <end position="227"/>
    </location>
</feature>
<dbReference type="InterPro" id="IPR000515">
    <property type="entry name" value="MetI-like"/>
</dbReference>
<feature type="transmembrane region" description="Helical" evidence="7">
    <location>
        <begin position="78"/>
        <end position="98"/>
    </location>
</feature>
<evidence type="ECO:0000256" key="6">
    <source>
        <dbReference type="ARBA" id="ARBA00023136"/>
    </source>
</evidence>
<dbReference type="SUPFAM" id="SSF161098">
    <property type="entry name" value="MetI-like"/>
    <property type="match status" value="1"/>
</dbReference>
<organism evidence="9 10">
    <name type="scientific">Eisenbergiella tayi</name>
    <dbReference type="NCBI Taxonomy" id="1432052"/>
    <lineage>
        <taxon>Bacteria</taxon>
        <taxon>Bacillati</taxon>
        <taxon>Bacillota</taxon>
        <taxon>Clostridia</taxon>
        <taxon>Lachnospirales</taxon>
        <taxon>Lachnospiraceae</taxon>
        <taxon>Eisenbergiella</taxon>
    </lineage>
</organism>
<evidence type="ECO:0000313" key="9">
    <source>
        <dbReference type="EMBL" id="ODM11284.1"/>
    </source>
</evidence>
<sequence length="297" mass="33809">MRKKHISWKNNLWGWFFIAPACMGLTIYIVLPMVYSLAMSFCSWDIISAPQFVGLDNYKRLFTTDPHYLNSCFVTLKYTLLFVPAMLILTFLLALLLNFRPLKWKSLWRVCIYIPSIVPIMASAALWTFIYDPTNGLLNNLLAPFGIHKEWIFDKNMVLQCIAVMGIWSAGNTVMINLSGFGNIPEELYESVEIDGGSSFAKLIFVTLPMMSPLIFYNLVMALIASLQTFTQGYVMTNGGPESASNFYMLYLYDNAFNFNRMGLACAQSWILFLVIALITVLLFRTSGWVYYGGDTE</sequence>
<dbReference type="InterPro" id="IPR035906">
    <property type="entry name" value="MetI-like_sf"/>
</dbReference>
<comment type="subcellular location">
    <subcellularLocation>
        <location evidence="1 7">Cell membrane</location>
        <topology evidence="1 7">Multi-pass membrane protein</topology>
    </subcellularLocation>
</comment>